<feature type="chain" id="PRO_5034203831" evidence="2">
    <location>
        <begin position="19"/>
        <end position="92"/>
    </location>
</feature>
<name>A0A8H6Z404_9AGAR</name>
<evidence type="ECO:0000256" key="2">
    <source>
        <dbReference type="SAM" id="SignalP"/>
    </source>
</evidence>
<comment type="caution">
    <text evidence="3">The sequence shown here is derived from an EMBL/GenBank/DDBJ whole genome shotgun (WGS) entry which is preliminary data.</text>
</comment>
<gene>
    <name evidence="3" type="ORF">MVEN_00214300</name>
</gene>
<protein>
    <submittedName>
        <fullName evidence="3">Uncharacterized protein</fullName>
    </submittedName>
</protein>
<feature type="region of interest" description="Disordered" evidence="1">
    <location>
        <begin position="29"/>
        <end position="48"/>
    </location>
</feature>
<reference evidence="3" key="1">
    <citation type="submission" date="2020-05" db="EMBL/GenBank/DDBJ databases">
        <title>Mycena genomes resolve the evolution of fungal bioluminescence.</title>
        <authorList>
            <person name="Tsai I.J."/>
        </authorList>
    </citation>
    <scope>NUCLEOTIDE SEQUENCE</scope>
    <source>
        <strain evidence="3">CCC161011</strain>
    </source>
</reference>
<dbReference type="EMBL" id="JACAZI010000002">
    <property type="protein sequence ID" value="KAF7368885.1"/>
    <property type="molecule type" value="Genomic_DNA"/>
</dbReference>
<dbReference type="AlphaFoldDB" id="A0A8H6Z404"/>
<evidence type="ECO:0000313" key="3">
    <source>
        <dbReference type="EMBL" id="KAF7368885.1"/>
    </source>
</evidence>
<proteinExistence type="predicted"/>
<dbReference type="Proteomes" id="UP000620124">
    <property type="component" value="Unassembled WGS sequence"/>
</dbReference>
<evidence type="ECO:0000313" key="4">
    <source>
        <dbReference type="Proteomes" id="UP000620124"/>
    </source>
</evidence>
<feature type="signal peptide" evidence="2">
    <location>
        <begin position="1"/>
        <end position="18"/>
    </location>
</feature>
<sequence length="92" mass="9699">MRASSLLLRSFVVSSVASTPFGLGSLFGPDSAQSSPSDSAHWSPPTQPGVPSAKLLVGHFIVESTYKYHEDDWIQQIALATTGINALALNIG</sequence>
<keyword evidence="4" id="KW-1185">Reference proteome</keyword>
<organism evidence="3 4">
    <name type="scientific">Mycena venus</name>
    <dbReference type="NCBI Taxonomy" id="2733690"/>
    <lineage>
        <taxon>Eukaryota</taxon>
        <taxon>Fungi</taxon>
        <taxon>Dikarya</taxon>
        <taxon>Basidiomycota</taxon>
        <taxon>Agaricomycotina</taxon>
        <taxon>Agaricomycetes</taxon>
        <taxon>Agaricomycetidae</taxon>
        <taxon>Agaricales</taxon>
        <taxon>Marasmiineae</taxon>
        <taxon>Mycenaceae</taxon>
        <taxon>Mycena</taxon>
    </lineage>
</organism>
<accession>A0A8H6Z404</accession>
<feature type="compositionally biased region" description="Low complexity" evidence="1">
    <location>
        <begin position="29"/>
        <end position="44"/>
    </location>
</feature>
<keyword evidence="2" id="KW-0732">Signal</keyword>
<evidence type="ECO:0000256" key="1">
    <source>
        <dbReference type="SAM" id="MobiDB-lite"/>
    </source>
</evidence>